<accession>A0A6J4KA17</accession>
<evidence type="ECO:0000313" key="2">
    <source>
        <dbReference type="EMBL" id="CAA9299718.1"/>
    </source>
</evidence>
<feature type="non-terminal residue" evidence="2">
    <location>
        <position position="136"/>
    </location>
</feature>
<organism evidence="2">
    <name type="scientific">uncultured Friedmanniella sp</name>
    <dbReference type="NCBI Taxonomy" id="335381"/>
    <lineage>
        <taxon>Bacteria</taxon>
        <taxon>Bacillati</taxon>
        <taxon>Actinomycetota</taxon>
        <taxon>Actinomycetes</taxon>
        <taxon>Propionibacteriales</taxon>
        <taxon>Nocardioidaceae</taxon>
        <taxon>Friedmanniella</taxon>
        <taxon>environmental samples</taxon>
    </lineage>
</organism>
<proteinExistence type="predicted"/>
<reference evidence="2" key="1">
    <citation type="submission" date="2020-02" db="EMBL/GenBank/DDBJ databases">
        <authorList>
            <person name="Meier V. D."/>
        </authorList>
    </citation>
    <scope>NUCLEOTIDE SEQUENCE</scope>
    <source>
        <strain evidence="2">AVDCRST_MAG48</strain>
    </source>
</reference>
<protein>
    <submittedName>
        <fullName evidence="2">Uncharacterized protein</fullName>
    </submittedName>
</protein>
<dbReference type="AlphaFoldDB" id="A0A6J4KA17"/>
<feature type="region of interest" description="Disordered" evidence="1">
    <location>
        <begin position="1"/>
        <end position="136"/>
    </location>
</feature>
<feature type="compositionally biased region" description="Basic residues" evidence="1">
    <location>
        <begin position="100"/>
        <end position="118"/>
    </location>
</feature>
<name>A0A6J4KA17_9ACTN</name>
<evidence type="ECO:0000256" key="1">
    <source>
        <dbReference type="SAM" id="MobiDB-lite"/>
    </source>
</evidence>
<feature type="compositionally biased region" description="Basic and acidic residues" evidence="1">
    <location>
        <begin position="57"/>
        <end position="70"/>
    </location>
</feature>
<dbReference type="EMBL" id="CADCTS010000176">
    <property type="protein sequence ID" value="CAA9299718.1"/>
    <property type="molecule type" value="Genomic_DNA"/>
</dbReference>
<gene>
    <name evidence="2" type="ORF">AVDCRST_MAG48-1221</name>
</gene>
<sequence length="136" mass="14640">GGVHPHPLLRRGGPGAHPAGDDGQDRPAVQDQGRPGRAARHRLDDRSHPGRPGHLQRPAEDGSRGRDGGRRGGQRRRRDELHLRHGAGLAGGLPAGGPRRPGRPRPRAGRRGRPRGLRRGVPVPAEDPPGRAHRRL</sequence>
<feature type="non-terminal residue" evidence="2">
    <location>
        <position position="1"/>
    </location>
</feature>